<feature type="compositionally biased region" description="Gly residues" evidence="1">
    <location>
        <begin position="148"/>
        <end position="157"/>
    </location>
</feature>
<feature type="compositionally biased region" description="Basic and acidic residues" evidence="1">
    <location>
        <begin position="134"/>
        <end position="147"/>
    </location>
</feature>
<protein>
    <submittedName>
        <fullName evidence="2">Uncharacterized protein</fullName>
    </submittedName>
</protein>
<feature type="compositionally biased region" description="Basic and acidic residues" evidence="1">
    <location>
        <begin position="105"/>
        <end position="127"/>
    </location>
</feature>
<sequence length="157" mass="17765">MEVNTINSQKHVTSYLQQSEKFTKVDREIFQTKEQRETKTDSLKPIECAPEETGITEGVEATPKQVEKEVQSPVNQMAEQADKQRDMVENESHRDEEMQIGVKGQKGDLPEEGEYKRDTGQTDHCLEEVEESEEHVNLEGEDKEVSREGGGPNSQGS</sequence>
<accession>A0ABS8VCS7</accession>
<comment type="caution">
    <text evidence="2">The sequence shown here is derived from an EMBL/GenBank/DDBJ whole genome shotgun (WGS) entry which is preliminary data.</text>
</comment>
<evidence type="ECO:0000313" key="2">
    <source>
        <dbReference type="EMBL" id="MCD9645050.1"/>
    </source>
</evidence>
<dbReference type="EMBL" id="JACEIK010004322">
    <property type="protein sequence ID" value="MCD9645050.1"/>
    <property type="molecule type" value="Genomic_DNA"/>
</dbReference>
<evidence type="ECO:0000313" key="3">
    <source>
        <dbReference type="Proteomes" id="UP000823775"/>
    </source>
</evidence>
<feature type="compositionally biased region" description="Basic and acidic residues" evidence="1">
    <location>
        <begin position="33"/>
        <end position="44"/>
    </location>
</feature>
<proteinExistence type="predicted"/>
<keyword evidence="3" id="KW-1185">Reference proteome</keyword>
<evidence type="ECO:0000256" key="1">
    <source>
        <dbReference type="SAM" id="MobiDB-lite"/>
    </source>
</evidence>
<organism evidence="2 3">
    <name type="scientific">Datura stramonium</name>
    <name type="common">Jimsonweed</name>
    <name type="synonym">Common thornapple</name>
    <dbReference type="NCBI Taxonomy" id="4076"/>
    <lineage>
        <taxon>Eukaryota</taxon>
        <taxon>Viridiplantae</taxon>
        <taxon>Streptophyta</taxon>
        <taxon>Embryophyta</taxon>
        <taxon>Tracheophyta</taxon>
        <taxon>Spermatophyta</taxon>
        <taxon>Magnoliopsida</taxon>
        <taxon>eudicotyledons</taxon>
        <taxon>Gunneridae</taxon>
        <taxon>Pentapetalae</taxon>
        <taxon>asterids</taxon>
        <taxon>lamiids</taxon>
        <taxon>Solanales</taxon>
        <taxon>Solanaceae</taxon>
        <taxon>Solanoideae</taxon>
        <taxon>Datureae</taxon>
        <taxon>Datura</taxon>
    </lineage>
</organism>
<dbReference type="Proteomes" id="UP000823775">
    <property type="component" value="Unassembled WGS sequence"/>
</dbReference>
<feature type="region of interest" description="Disordered" evidence="1">
    <location>
        <begin position="33"/>
        <end position="157"/>
    </location>
</feature>
<gene>
    <name evidence="2" type="ORF">HAX54_033703</name>
</gene>
<feature type="compositionally biased region" description="Basic and acidic residues" evidence="1">
    <location>
        <begin position="80"/>
        <end position="97"/>
    </location>
</feature>
<name>A0ABS8VCS7_DATST</name>
<reference evidence="2 3" key="1">
    <citation type="journal article" date="2021" name="BMC Genomics">
        <title>Datura genome reveals duplications of psychoactive alkaloid biosynthetic genes and high mutation rate following tissue culture.</title>
        <authorList>
            <person name="Rajewski A."/>
            <person name="Carter-House D."/>
            <person name="Stajich J."/>
            <person name="Litt A."/>
        </authorList>
    </citation>
    <scope>NUCLEOTIDE SEQUENCE [LARGE SCALE GENOMIC DNA]</scope>
    <source>
        <strain evidence="2">AR-01</strain>
    </source>
</reference>